<dbReference type="InterPro" id="IPR020459">
    <property type="entry name" value="AMP-binding"/>
</dbReference>
<protein>
    <submittedName>
        <fullName evidence="5">Long-chain fatty acid--CoA ligase</fullName>
    </submittedName>
</protein>
<dbReference type="PANTHER" id="PTHR43272">
    <property type="entry name" value="LONG-CHAIN-FATTY-ACID--COA LIGASE"/>
    <property type="match status" value="1"/>
</dbReference>
<keyword evidence="5" id="KW-0436">Ligase</keyword>
<dbReference type="SUPFAM" id="SSF56801">
    <property type="entry name" value="Acetyl-CoA synthetase-like"/>
    <property type="match status" value="1"/>
</dbReference>
<evidence type="ECO:0000256" key="3">
    <source>
        <dbReference type="ARBA" id="ARBA00024484"/>
    </source>
</evidence>
<dbReference type="Pfam" id="PF23562">
    <property type="entry name" value="AMP-binding_C_3"/>
    <property type="match status" value="1"/>
</dbReference>
<dbReference type="EMBL" id="CP021361">
    <property type="protein sequence ID" value="ART51808.1"/>
    <property type="molecule type" value="Genomic_DNA"/>
</dbReference>
<dbReference type="Pfam" id="PF00501">
    <property type="entry name" value="AMP-binding"/>
    <property type="match status" value="1"/>
</dbReference>
<dbReference type="Proteomes" id="UP000194432">
    <property type="component" value="Chromosome 1"/>
</dbReference>
<evidence type="ECO:0000313" key="5">
    <source>
        <dbReference type="EMBL" id="ART51808.1"/>
    </source>
</evidence>
<keyword evidence="6" id="KW-1185">Reference proteome</keyword>
<name>A0A240U362_9BURK</name>
<keyword evidence="1" id="KW-0547">Nucleotide-binding</keyword>
<proteinExistence type="predicted"/>
<dbReference type="PRINTS" id="PR00154">
    <property type="entry name" value="AMPBINDING"/>
</dbReference>
<evidence type="ECO:0000313" key="6">
    <source>
        <dbReference type="Proteomes" id="UP000194432"/>
    </source>
</evidence>
<gene>
    <name evidence="5" type="ORF">CBP34_09295</name>
</gene>
<dbReference type="Gene3D" id="3.40.50.12780">
    <property type="entry name" value="N-terminal domain of ligase-like"/>
    <property type="match status" value="1"/>
</dbReference>
<dbReference type="InterPro" id="IPR042099">
    <property type="entry name" value="ANL_N_sf"/>
</dbReference>
<evidence type="ECO:0000256" key="1">
    <source>
        <dbReference type="ARBA" id="ARBA00022741"/>
    </source>
</evidence>
<dbReference type="InterPro" id="IPR020845">
    <property type="entry name" value="AMP-binding_CS"/>
</dbReference>
<dbReference type="GO" id="GO:0016020">
    <property type="term" value="C:membrane"/>
    <property type="evidence" value="ECO:0007669"/>
    <property type="project" value="TreeGrafter"/>
</dbReference>
<reference evidence="5 6" key="1">
    <citation type="submission" date="2017-05" db="EMBL/GenBank/DDBJ databases">
        <title>Polyphasic characterization of four soil-derived phenanthrene-degrading Acidovorax strains and proposal of Acidovorax phenanthrenivorans sp. nov.</title>
        <authorList>
            <person name="Singleton D.R."/>
            <person name="Lee J."/>
            <person name="Dickey A.N."/>
            <person name="Stroud A."/>
            <person name="Scholl E.H."/>
            <person name="Wright F.A."/>
            <person name="Aitken M.D."/>
        </authorList>
    </citation>
    <scope>NUCLEOTIDE SEQUENCE [LARGE SCALE GENOMIC DNA]</scope>
    <source>
        <strain evidence="5">NA3</strain>
    </source>
</reference>
<dbReference type="InterPro" id="IPR045851">
    <property type="entry name" value="AMP-bd_C_sf"/>
</dbReference>
<dbReference type="GO" id="GO:0005524">
    <property type="term" value="F:ATP binding"/>
    <property type="evidence" value="ECO:0007669"/>
    <property type="project" value="UniProtKB-KW"/>
</dbReference>
<dbReference type="AlphaFoldDB" id="A0A240U362"/>
<dbReference type="RefSeq" id="WP_094097851.1">
    <property type="nucleotide sequence ID" value="NZ_CP021361.1"/>
</dbReference>
<organism evidence="5 6">
    <name type="scientific">Acidovorax carolinensis</name>
    <dbReference type="NCBI Taxonomy" id="553814"/>
    <lineage>
        <taxon>Bacteria</taxon>
        <taxon>Pseudomonadati</taxon>
        <taxon>Pseudomonadota</taxon>
        <taxon>Betaproteobacteria</taxon>
        <taxon>Burkholderiales</taxon>
        <taxon>Comamonadaceae</taxon>
        <taxon>Acidovorax</taxon>
    </lineage>
</organism>
<evidence type="ECO:0000256" key="2">
    <source>
        <dbReference type="ARBA" id="ARBA00022840"/>
    </source>
</evidence>
<keyword evidence="2" id="KW-0067">ATP-binding</keyword>
<dbReference type="PROSITE" id="PS00455">
    <property type="entry name" value="AMP_BINDING"/>
    <property type="match status" value="1"/>
</dbReference>
<dbReference type="PANTHER" id="PTHR43272:SF33">
    <property type="entry name" value="AMP-BINDING DOMAIN-CONTAINING PROTEIN-RELATED"/>
    <property type="match status" value="1"/>
</dbReference>
<dbReference type="Gene3D" id="3.30.300.30">
    <property type="match status" value="1"/>
</dbReference>
<feature type="domain" description="AMP-dependent synthetase/ligase" evidence="4">
    <location>
        <begin position="21"/>
        <end position="445"/>
    </location>
</feature>
<dbReference type="CDD" id="cd05907">
    <property type="entry name" value="VL_LC_FACS_like"/>
    <property type="match status" value="1"/>
</dbReference>
<comment type="catalytic activity">
    <reaction evidence="3">
        <text>a long-chain fatty acid + ATP + CoA = a long-chain fatty acyl-CoA + AMP + diphosphate</text>
        <dbReference type="Rhea" id="RHEA:15421"/>
        <dbReference type="ChEBI" id="CHEBI:30616"/>
        <dbReference type="ChEBI" id="CHEBI:33019"/>
        <dbReference type="ChEBI" id="CHEBI:57287"/>
        <dbReference type="ChEBI" id="CHEBI:57560"/>
        <dbReference type="ChEBI" id="CHEBI:83139"/>
        <dbReference type="ChEBI" id="CHEBI:456215"/>
        <dbReference type="EC" id="6.2.1.3"/>
    </reaction>
    <physiologicalReaction direction="left-to-right" evidence="3">
        <dbReference type="Rhea" id="RHEA:15422"/>
    </physiologicalReaction>
</comment>
<dbReference type="GO" id="GO:0004467">
    <property type="term" value="F:long-chain fatty acid-CoA ligase activity"/>
    <property type="evidence" value="ECO:0007669"/>
    <property type="project" value="UniProtKB-EC"/>
</dbReference>
<dbReference type="InterPro" id="IPR000873">
    <property type="entry name" value="AMP-dep_synth/lig_dom"/>
</dbReference>
<accession>A0A240U362</accession>
<sequence length="620" mass="66239">MTSISSDLASVETLPQLLAYRTARTPDAEAYRAFDIATQAWISLTWAQTTQRVAQWSRAMAAMQLPTAARVAILLPNGLNAMSADQSTLATGCVPVPLHAIDNPGSIAYILDDCEASMLIVGQAAQWEKIRAVGTPFPALRAVVITDEDAALAPSAAASSDGPAVGTLSQWLAGAAQASQAAAPTPPGPDDLAALVYTSGTTGKPKGVMLTHRNVVSDVKAVLERIVPTVDDVFLSFLPLSHTFERTGGYYLPIAAGSCVAYARSVPLLAEDLKTVRPTVLVSVPRIYERIHAKLLEKLSPTPWKMQLYEAAQNKGWARFCAAQGLPAPTPDDSSKAAGWMAALPWPLLQALVGKPLLAQFGGRVRVAVSGGAPLSPTIAKCFLGLGLQLVQGYGMTETAPVVSVNSLDDNDPASVGRALPGVEVRIGENRELQVRGPIVMKGYWKRPEDTAKILSPDGWLGTGDQADIANGRIYIRGRIKEIIVTSTGEKVPPGDLELALLADPALEQAFVVGENRPFIACVAVLKYDEWQRLAADLGLNPQEAGSLNHASVHRAVLARMEKNTASFPRYAVPRAVHLTLTPWTIENTFMTPTLKLKRNNLTAHFSEAIEGMYLKSGAR</sequence>
<dbReference type="KEGG" id="acin:CBP34_09295"/>
<evidence type="ECO:0000259" key="4">
    <source>
        <dbReference type="Pfam" id="PF00501"/>
    </source>
</evidence>